<sequence length="255" mass="28162">MTGSLLLAPRDAVTSSPTCTGFPNVHGTPQEALSLGSLDSEALIFQDGCDYFQYEDFVTLPTIDELQLDDFDINYNLLEHHDAAVMIENDLISWMLHGPIKSEALAQLSSPFCSSLFSSTIPATPSDKTTNYIHEFTPVIRNRLTNQVPPNDTSPLDTITLNRSVGLSNTHRPSKSVSPVLKLRQKFVRSKSLSVNGVNPFYNMPPRVNKGSTHSRTKAPYNVASPFLSLDQYLEDLFATDGPAPCLQKCRNTLE</sequence>
<dbReference type="GeneID" id="30148003"/>
<evidence type="ECO:0000313" key="1">
    <source>
        <dbReference type="EMBL" id="ODQ77137.1"/>
    </source>
</evidence>
<organism evidence="1 2">
    <name type="scientific">Babjeviella inositovora NRRL Y-12698</name>
    <dbReference type="NCBI Taxonomy" id="984486"/>
    <lineage>
        <taxon>Eukaryota</taxon>
        <taxon>Fungi</taxon>
        <taxon>Dikarya</taxon>
        <taxon>Ascomycota</taxon>
        <taxon>Saccharomycotina</taxon>
        <taxon>Pichiomycetes</taxon>
        <taxon>Serinales incertae sedis</taxon>
        <taxon>Babjeviella</taxon>
    </lineage>
</organism>
<name>A0A1E3QJH4_9ASCO</name>
<protein>
    <submittedName>
        <fullName evidence="1">Uncharacterized protein</fullName>
    </submittedName>
</protein>
<accession>A0A1E3QJH4</accession>
<gene>
    <name evidence="1" type="ORF">BABINDRAFT_163864</name>
</gene>
<keyword evidence="2" id="KW-1185">Reference proteome</keyword>
<dbReference type="EMBL" id="KV454443">
    <property type="protein sequence ID" value="ODQ77137.1"/>
    <property type="molecule type" value="Genomic_DNA"/>
</dbReference>
<dbReference type="Proteomes" id="UP000094336">
    <property type="component" value="Unassembled WGS sequence"/>
</dbReference>
<dbReference type="AlphaFoldDB" id="A0A1E3QJH4"/>
<dbReference type="RefSeq" id="XP_018982465.1">
    <property type="nucleotide sequence ID" value="XM_019130150.1"/>
</dbReference>
<reference evidence="2" key="1">
    <citation type="submission" date="2016-05" db="EMBL/GenBank/DDBJ databases">
        <title>Comparative genomics of biotechnologically important yeasts.</title>
        <authorList>
            <consortium name="DOE Joint Genome Institute"/>
            <person name="Riley R."/>
            <person name="Haridas S."/>
            <person name="Wolfe K.H."/>
            <person name="Lopes M.R."/>
            <person name="Hittinger C.T."/>
            <person name="Goker M."/>
            <person name="Salamov A."/>
            <person name="Wisecaver J."/>
            <person name="Long T.M."/>
            <person name="Aerts A.L."/>
            <person name="Barry K."/>
            <person name="Choi C."/>
            <person name="Clum A."/>
            <person name="Coughlan A.Y."/>
            <person name="Deshpande S."/>
            <person name="Douglass A.P."/>
            <person name="Hanson S.J."/>
            <person name="Klenk H.-P."/>
            <person name="Labutti K."/>
            <person name="Lapidus A."/>
            <person name="Lindquist E."/>
            <person name="Lipzen A."/>
            <person name="Meier-Kolthoff J.P."/>
            <person name="Ohm R.A."/>
            <person name="Otillar R.P."/>
            <person name="Pangilinan J."/>
            <person name="Peng Y."/>
            <person name="Rokas A."/>
            <person name="Rosa C.A."/>
            <person name="Scheuner C."/>
            <person name="Sibirny A.A."/>
            <person name="Slot J.C."/>
            <person name="Stielow J.B."/>
            <person name="Sun H."/>
            <person name="Kurtzman C.P."/>
            <person name="Blackwell M."/>
            <person name="Grigoriev I.V."/>
            <person name="Jeffries T.W."/>
        </authorList>
    </citation>
    <scope>NUCLEOTIDE SEQUENCE [LARGE SCALE GENOMIC DNA]</scope>
    <source>
        <strain evidence="2">NRRL Y-12698</strain>
    </source>
</reference>
<proteinExistence type="predicted"/>
<evidence type="ECO:0000313" key="2">
    <source>
        <dbReference type="Proteomes" id="UP000094336"/>
    </source>
</evidence>